<comment type="similarity">
    <text evidence="1">Belongs to the phosphosulfolactate synthase family.</text>
</comment>
<reference evidence="2 3" key="1">
    <citation type="submission" date="2017-10" db="EMBL/GenBank/DDBJ databases">
        <title>Draft genome of Longibacter Salinarum.</title>
        <authorList>
            <person name="Goh K.M."/>
            <person name="Shamsir M.S."/>
            <person name="Lim S.W."/>
        </authorList>
    </citation>
    <scope>NUCLEOTIDE SEQUENCE [LARGE SCALE GENOMIC DNA]</scope>
    <source>
        <strain evidence="2 3">KCTC 52045</strain>
    </source>
</reference>
<gene>
    <name evidence="2" type="ORF">CRI94_13690</name>
</gene>
<dbReference type="RefSeq" id="WP_098077216.1">
    <property type="nucleotide sequence ID" value="NZ_PDEQ01000007.1"/>
</dbReference>
<dbReference type="EMBL" id="PDEQ01000007">
    <property type="protein sequence ID" value="PEN12689.1"/>
    <property type="molecule type" value="Genomic_DNA"/>
</dbReference>
<evidence type="ECO:0000313" key="2">
    <source>
        <dbReference type="EMBL" id="PEN12689.1"/>
    </source>
</evidence>
<dbReference type="InterPro" id="IPR013785">
    <property type="entry name" value="Aldolase_TIM"/>
</dbReference>
<sequence>MIRDDYNVIGLPKRPSKPRSRGLTHMLDKALAPRQVEDILEVNAEYIDVVKLGWGTAVITPNLEKKLDIYREANIPFYFGGTLFEAFFLRDQLDTYRRMLDDLGVEHVEISDGSVSMAHEDKLDAISLFAQDFRVLSEVGSKDANNIMPPYRWVEAMQAELEAGSWKVIAESRESGTAGLFRPNGEIRSGLVDEIVARVDPKDIIFEAPNKMQQVWFIKHQGANVNLGNIQPQEVIPLETLRLGLRGDTLFEFLTPGVTPSLSSNGSGDGQTRDA</sequence>
<accession>A0A2A8CVA4</accession>
<dbReference type="AlphaFoldDB" id="A0A2A8CVA4"/>
<dbReference type="PANTHER" id="PTHR48413:SF1">
    <property type="entry name" value="PROTEIN HEAT-STRESS-ASSOCIATED 32"/>
    <property type="match status" value="1"/>
</dbReference>
<protein>
    <submittedName>
        <fullName evidence="2">Phosphosulfolactate synthase</fullName>
    </submittedName>
</protein>
<evidence type="ECO:0000313" key="3">
    <source>
        <dbReference type="Proteomes" id="UP000220102"/>
    </source>
</evidence>
<dbReference type="InterPro" id="IPR036112">
    <property type="entry name" value="ComA_synth_sf"/>
</dbReference>
<dbReference type="PANTHER" id="PTHR48413">
    <property type="match status" value="1"/>
</dbReference>
<dbReference type="SUPFAM" id="SSF102110">
    <property type="entry name" value="(2r)-phospho-3-sulfolactate synthase ComA"/>
    <property type="match status" value="1"/>
</dbReference>
<proteinExistence type="inferred from homology"/>
<comment type="caution">
    <text evidence="2">The sequence shown here is derived from an EMBL/GenBank/DDBJ whole genome shotgun (WGS) entry which is preliminary data.</text>
</comment>
<keyword evidence="3" id="KW-1185">Reference proteome</keyword>
<dbReference type="Proteomes" id="UP000220102">
    <property type="component" value="Unassembled WGS sequence"/>
</dbReference>
<dbReference type="OrthoDB" id="7809088at2"/>
<dbReference type="Pfam" id="PF02679">
    <property type="entry name" value="ComA"/>
    <property type="match status" value="1"/>
</dbReference>
<dbReference type="Gene3D" id="3.20.20.70">
    <property type="entry name" value="Aldolase class I"/>
    <property type="match status" value="1"/>
</dbReference>
<name>A0A2A8CVA4_9BACT</name>
<dbReference type="InterPro" id="IPR003830">
    <property type="entry name" value="ComA_synth"/>
</dbReference>
<organism evidence="2 3">
    <name type="scientific">Longibacter salinarum</name>
    <dbReference type="NCBI Taxonomy" id="1850348"/>
    <lineage>
        <taxon>Bacteria</taxon>
        <taxon>Pseudomonadati</taxon>
        <taxon>Rhodothermota</taxon>
        <taxon>Rhodothermia</taxon>
        <taxon>Rhodothermales</taxon>
        <taxon>Salisaetaceae</taxon>
        <taxon>Longibacter</taxon>
    </lineage>
</organism>
<evidence type="ECO:0000256" key="1">
    <source>
        <dbReference type="ARBA" id="ARBA00010424"/>
    </source>
</evidence>